<dbReference type="Proteomes" id="UP000382436">
    <property type="component" value="Unassembled WGS sequence"/>
</dbReference>
<dbReference type="InterPro" id="IPR036188">
    <property type="entry name" value="FAD/NAD-bd_sf"/>
</dbReference>
<organism evidence="1 2">
    <name type="scientific">Campylobacter coli</name>
    <dbReference type="NCBI Taxonomy" id="195"/>
    <lineage>
        <taxon>Bacteria</taxon>
        <taxon>Pseudomonadati</taxon>
        <taxon>Campylobacterota</taxon>
        <taxon>Epsilonproteobacteria</taxon>
        <taxon>Campylobacterales</taxon>
        <taxon>Campylobacteraceae</taxon>
        <taxon>Campylobacter</taxon>
    </lineage>
</organism>
<evidence type="ECO:0000313" key="1">
    <source>
        <dbReference type="EMBL" id="EAJ9198377.1"/>
    </source>
</evidence>
<dbReference type="EMBL" id="AACBVJ010000045">
    <property type="protein sequence ID" value="EAJ9198377.1"/>
    <property type="molecule type" value="Genomic_DNA"/>
</dbReference>
<protein>
    <submittedName>
        <fullName evidence="1">Nucleotidyl-sugar pyranose mutase</fullName>
    </submittedName>
</protein>
<comment type="caution">
    <text evidence="1">The sequence shown here is derived from an EMBL/GenBank/DDBJ whole genome shotgun (WGS) entry which is preliminary data.</text>
</comment>
<accession>A0A690LNM7</accession>
<evidence type="ECO:0000313" key="2">
    <source>
        <dbReference type="Proteomes" id="UP000382436"/>
    </source>
</evidence>
<dbReference type="AlphaFoldDB" id="A0A690LNM7"/>
<sequence>DLNYKQSKEEAIKYLNSLNIISHGRFGEWEYYNMDVCIKRSLDLAAKLKNIKGMK</sequence>
<feature type="non-terminal residue" evidence="1">
    <location>
        <position position="1"/>
    </location>
</feature>
<reference evidence="1 2" key="1">
    <citation type="submission" date="2018-05" db="EMBL/GenBank/DDBJ databases">
        <authorList>
            <consortium name="PulseNet: The National Subtyping Network for Foodborne Disease Surveillance"/>
            <person name="Tarr C.L."/>
            <person name="Trees E."/>
            <person name="Katz L.S."/>
            <person name="Carleton-Romer H.A."/>
            <person name="Stroika S."/>
            <person name="Kucerova Z."/>
            <person name="Roache K.F."/>
            <person name="Sabol A.L."/>
            <person name="Besser J."/>
            <person name="Gerner-Smidt P."/>
        </authorList>
    </citation>
    <scope>NUCLEOTIDE SEQUENCE [LARGE SCALE GENOMIC DNA]</scope>
    <source>
        <strain evidence="1 2">PNUSAC001435</strain>
    </source>
</reference>
<proteinExistence type="predicted"/>
<dbReference type="Gene3D" id="3.50.50.60">
    <property type="entry name" value="FAD/NAD(P)-binding domain"/>
    <property type="match status" value="1"/>
</dbReference>
<gene>
    <name evidence="1" type="ORF">BZ274_09475</name>
</gene>
<name>A0A690LNM7_CAMCO</name>